<gene>
    <name evidence="2" type="ORF">SAMN02745132_03365</name>
</gene>
<dbReference type="RefSeq" id="WP_078753583.1">
    <property type="nucleotide sequence ID" value="NZ_FUXU01000051.1"/>
</dbReference>
<evidence type="ECO:0000313" key="3">
    <source>
        <dbReference type="Proteomes" id="UP000190162"/>
    </source>
</evidence>
<keyword evidence="3" id="KW-1185">Reference proteome</keyword>
<dbReference type="Proteomes" id="UP000190162">
    <property type="component" value="Unassembled WGS sequence"/>
</dbReference>
<evidence type="ECO:0000256" key="1">
    <source>
        <dbReference type="SAM" id="Phobius"/>
    </source>
</evidence>
<protein>
    <submittedName>
        <fullName evidence="2">Uncharacterized protein</fullName>
    </submittedName>
</protein>
<reference evidence="3" key="1">
    <citation type="submission" date="2017-02" db="EMBL/GenBank/DDBJ databases">
        <authorList>
            <person name="Varghese N."/>
            <person name="Submissions S."/>
        </authorList>
    </citation>
    <scope>NUCLEOTIDE SEQUENCE [LARGE SCALE GENOMIC DNA]</scope>
    <source>
        <strain evidence="3">DSM 22720</strain>
    </source>
</reference>
<keyword evidence="1" id="KW-0812">Transmembrane</keyword>
<dbReference type="OrthoDB" id="9946410at2"/>
<sequence length="76" mass="9257">MIMQKKDRWQFIQRAIWMTAITISFIIALQPYRLYQSYIPLDDCDTYLGRIHQANKEKNTIVITQFDRLCCLNRWN</sequence>
<dbReference type="EMBL" id="FUXU01000051">
    <property type="protein sequence ID" value="SKA60738.1"/>
    <property type="molecule type" value="Genomic_DNA"/>
</dbReference>
<dbReference type="AlphaFoldDB" id="A0A1T4V6Z2"/>
<keyword evidence="1" id="KW-1133">Transmembrane helix</keyword>
<proteinExistence type="predicted"/>
<accession>A0A1T4V6Z2</accession>
<feature type="transmembrane region" description="Helical" evidence="1">
    <location>
        <begin position="12"/>
        <end position="32"/>
    </location>
</feature>
<name>A0A1T4V6Z2_9GAMM</name>
<evidence type="ECO:0000313" key="2">
    <source>
        <dbReference type="EMBL" id="SKA60738.1"/>
    </source>
</evidence>
<organism evidence="2 3">
    <name type="scientific">Enterovibrio nigricans DSM 22720</name>
    <dbReference type="NCBI Taxonomy" id="1121868"/>
    <lineage>
        <taxon>Bacteria</taxon>
        <taxon>Pseudomonadati</taxon>
        <taxon>Pseudomonadota</taxon>
        <taxon>Gammaproteobacteria</taxon>
        <taxon>Vibrionales</taxon>
        <taxon>Vibrionaceae</taxon>
        <taxon>Enterovibrio</taxon>
    </lineage>
</organism>
<keyword evidence="1" id="KW-0472">Membrane</keyword>